<dbReference type="KEGG" id="pbs:Plabr_3920"/>
<dbReference type="Pfam" id="PF00127">
    <property type="entry name" value="Copper-bind"/>
    <property type="match status" value="1"/>
</dbReference>
<dbReference type="CDD" id="cd04233">
    <property type="entry name" value="Auracyanin"/>
    <property type="match status" value="1"/>
</dbReference>
<dbReference type="InterPro" id="IPR036909">
    <property type="entry name" value="Cyt_c-like_dom_sf"/>
</dbReference>
<dbReference type="GO" id="GO:0020037">
    <property type="term" value="F:heme binding"/>
    <property type="evidence" value="ECO:0007669"/>
    <property type="project" value="InterPro"/>
</dbReference>
<dbReference type="PROSITE" id="PS51007">
    <property type="entry name" value="CYTC"/>
    <property type="match status" value="1"/>
</dbReference>
<dbReference type="InterPro" id="IPR028871">
    <property type="entry name" value="BlueCu_1_BS"/>
</dbReference>
<evidence type="ECO:0000256" key="4">
    <source>
        <dbReference type="ARBA" id="ARBA00022982"/>
    </source>
</evidence>
<dbReference type="Gene3D" id="2.60.40.420">
    <property type="entry name" value="Cupredoxins - blue copper proteins"/>
    <property type="match status" value="1"/>
</dbReference>
<dbReference type="PANTHER" id="PTHR33546">
    <property type="entry name" value="LARGE, MULTIFUNCTIONAL SECRETED PROTEIN-RELATED"/>
    <property type="match status" value="1"/>
</dbReference>
<dbReference type="CDD" id="cd01834">
    <property type="entry name" value="SGNH_hydrolase_like_2"/>
    <property type="match status" value="1"/>
</dbReference>
<dbReference type="InterPro" id="IPR009056">
    <property type="entry name" value="Cyt_c-like_dom"/>
</dbReference>
<evidence type="ECO:0000256" key="3">
    <source>
        <dbReference type="ARBA" id="ARBA00022723"/>
    </source>
</evidence>
<feature type="region of interest" description="Disordered" evidence="8">
    <location>
        <begin position="927"/>
        <end position="947"/>
    </location>
</feature>
<dbReference type="NCBIfam" id="TIGR02603">
    <property type="entry name" value="CxxCH_TIGR02603"/>
    <property type="match status" value="1"/>
</dbReference>
<dbReference type="eggNOG" id="COG2755">
    <property type="taxonomic scope" value="Bacteria"/>
</dbReference>
<keyword evidence="12" id="KW-1185">Reference proteome</keyword>
<dbReference type="InterPro" id="IPR013830">
    <property type="entry name" value="SGNH_hydro"/>
</dbReference>
<dbReference type="PANTHER" id="PTHR33546:SF1">
    <property type="entry name" value="LARGE, MULTIFUNCTIONAL SECRETED PROTEIN"/>
    <property type="match status" value="1"/>
</dbReference>
<dbReference type="InterPro" id="IPR011989">
    <property type="entry name" value="ARM-like"/>
</dbReference>
<protein>
    <submittedName>
        <fullName evidence="11">Membrane-bound dehydrogenase domain protein</fullName>
    </submittedName>
</protein>
<dbReference type="InterPro" id="IPR008972">
    <property type="entry name" value="Cupredoxin"/>
</dbReference>
<dbReference type="EMBL" id="CP002546">
    <property type="protein sequence ID" value="ADY61497.1"/>
    <property type="molecule type" value="Genomic_DNA"/>
</dbReference>
<evidence type="ECO:0000256" key="6">
    <source>
        <dbReference type="ARBA" id="ARBA00023008"/>
    </source>
</evidence>
<keyword evidence="4" id="KW-0249">Electron transport</keyword>
<dbReference type="Pfam" id="PF00034">
    <property type="entry name" value="Cytochrom_C"/>
    <property type="match status" value="1"/>
</dbReference>
<dbReference type="GO" id="GO:0005507">
    <property type="term" value="F:copper ion binding"/>
    <property type="evidence" value="ECO:0007669"/>
    <property type="project" value="InterPro"/>
</dbReference>
<dbReference type="InterPro" id="IPR000923">
    <property type="entry name" value="BlueCu_1"/>
</dbReference>
<feature type="signal peptide" evidence="9">
    <location>
        <begin position="1"/>
        <end position="23"/>
    </location>
</feature>
<sequence>MHLLRNCSLLMIALLAASTSLDAGPLELRKGDHVCLVGNALGERMQHHNWWETLLHQQYGDKELAVRNLCFPGDEPYLRIRSKNFGSPDEHLSHSKASVVLYFFGFNESFKGEAGLPEFRQQMHALVEHTLAQNYSGEGAPRIVLVSPIAFENTGDRNLPDGSEHNPRLEAYTAALQEVAEKTGVGFVDLFHPTKQLFETSDERLTLNGAHLNDDGYRALAPIFMEALFGETGVTFNEQLRAEIEDKNFHWWHRYRAVNGFSIYGDRGKAGSDGTYNNTDVMERERAILDQMTANRDRRIWKIAQGETVTAEVDDSNTLPFLNPKTNVGGDNDPNRKRGKLGSLDYLSSEEQKELFIMAPGYEINLVASEEQFPELANPVALNFDNKGRLWVATMQSYPHWKPKTELNDKILIFEDHDQDGKADECKVFADGLHQPTGFEIGRGGAYIAEQPDILYVQDTDGDDKADTRVRQLVGFCSADSHHGISAFEWGPGGNLYFEEGTFKYSQIESPYGLSRLQEAGVWHYDPRTEKFGVHAAFSFANPWGHVFDRWGQNFFGDASPGMCYWAAPITGYIEYPMKHPGGQHHGRIAGYSGGDPNYRFPRFYPKRTRPLAGCAMISSSHFPPEAQGNYLVTNCIGDRAVLNHEVRETGSGFTGKEVTPIVECNDGNFRPVDVQMAPDGSLYIVDWHNALIGHLQHNLRDPSRDHSHGRIWRVTYKGRPLVEPARIAGEPIPHLLDLLKLPEDRTRYRARRELAERNTEEVVRELDKWLDNLDPSDPEYAHHQLEGLWILQTHNVVRTDRLQQVLNSDDHLARAAGMRVLSFWIDQVPEALSLLQQGVNDEHPRVRLEAVRALSFYTPTPQRLEALEIALDVLNHETDEYLEYCLNETIRVLELPNGEPEVLQPAPEQMTMPGEEATEMASHNHAAHAGHGHEHHGHNHEQAGSVKADGPAPVIFLEKSPRVINFQLARLDNSRLLNVERNAENAKFAAVYAAILTRAGISPKDRQDAVAALEKLQDKDAVEVLLSALESVDDTKQQGRRVARQLASMLLRNHADQLKSHVEQLKQATTKEQTTLRSVAYAGLIVADQNNVAWELAEANKNGRLDWLNAVSLIPNVELRNSLRSRIVGLLDGNQPNDVRQAAISSLASIKSDQSETFALVAPFVSRGPFRNAAVRTLLTIPQEQRPQAAATQLAEVLVKHAENTPAAKRTTDDFIDAMQLADQLFASIPADQARSLRNRLREVTVRVVRIRTVEEEMRYDIPYFAVEAGRPVQIVLENEDLMPHNLVITEHGALREVAEEGAEVGPKGVGKGYPYVPKSKKVLEATDMVQPGQQYRLTFTAPKEPGEYPYVCTFPRHWMRMYGVMVVVPDLNEWAQNPIEPKDPIGSNRSFVQAWKVDDFADQLPQSLENRSQEIGERLFTEATCALCHKTRGQGGNVGPALDEVFTRWKGNPNDVLQEILDPSHRIEEKYAMQLIVKTSGQVVSGIIVKQDAGSISILENPEAKQPTVIKQADIEEMVKTSTSIMPKALLDKYSQDEVLEILAYLKSLAPEKKAEN</sequence>
<dbReference type="NCBIfam" id="TIGR02604">
    <property type="entry name" value="Piru_Ver_Nterm"/>
    <property type="match status" value="1"/>
</dbReference>
<evidence type="ECO:0000256" key="2">
    <source>
        <dbReference type="ARBA" id="ARBA00022617"/>
    </source>
</evidence>
<dbReference type="Proteomes" id="UP000006860">
    <property type="component" value="Chromosome"/>
</dbReference>
<dbReference type="Gene3D" id="1.25.10.10">
    <property type="entry name" value="Leucine-rich Repeat Variant"/>
    <property type="match status" value="1"/>
</dbReference>
<evidence type="ECO:0000256" key="5">
    <source>
        <dbReference type="ARBA" id="ARBA00023004"/>
    </source>
</evidence>
<dbReference type="GO" id="GO:0016788">
    <property type="term" value="F:hydrolase activity, acting on ester bonds"/>
    <property type="evidence" value="ECO:0007669"/>
    <property type="project" value="UniProtKB-ARBA"/>
</dbReference>
<dbReference type="Pfam" id="PF23500">
    <property type="entry name" value="DUF7133"/>
    <property type="match status" value="1"/>
</dbReference>
<dbReference type="eggNOG" id="COG3794">
    <property type="taxonomic scope" value="Bacteria"/>
</dbReference>
<dbReference type="Pfam" id="PF13646">
    <property type="entry name" value="HEAT_2"/>
    <property type="match status" value="1"/>
</dbReference>
<keyword evidence="3 7" id="KW-0479">Metal-binding</keyword>
<keyword evidence="1" id="KW-0813">Transport</keyword>
<dbReference type="eggNOG" id="COG2133">
    <property type="taxonomic scope" value="Bacteria"/>
</dbReference>
<evidence type="ECO:0000313" key="11">
    <source>
        <dbReference type="EMBL" id="ADY61497.1"/>
    </source>
</evidence>
<dbReference type="Pfam" id="PF13472">
    <property type="entry name" value="Lipase_GDSL_2"/>
    <property type="match status" value="1"/>
</dbReference>
<dbReference type="SMART" id="SM00567">
    <property type="entry name" value="EZ_HEAT"/>
    <property type="match status" value="3"/>
</dbReference>
<dbReference type="SUPFAM" id="SSF63829">
    <property type="entry name" value="Calcium-dependent phosphotriesterase"/>
    <property type="match status" value="1"/>
</dbReference>
<dbReference type="Gene3D" id="2.120.10.30">
    <property type="entry name" value="TolB, C-terminal domain"/>
    <property type="match status" value="1"/>
</dbReference>
<evidence type="ECO:0000256" key="9">
    <source>
        <dbReference type="SAM" id="SignalP"/>
    </source>
</evidence>
<dbReference type="GO" id="GO:0009055">
    <property type="term" value="F:electron transfer activity"/>
    <property type="evidence" value="ECO:0007669"/>
    <property type="project" value="InterPro"/>
</dbReference>
<keyword evidence="2 7" id="KW-0349">Heme</keyword>
<dbReference type="SUPFAM" id="SSF46626">
    <property type="entry name" value="Cytochrome c"/>
    <property type="match status" value="1"/>
</dbReference>
<accession>F0STM8</accession>
<evidence type="ECO:0000259" key="10">
    <source>
        <dbReference type="PROSITE" id="PS51007"/>
    </source>
</evidence>
<dbReference type="InterPro" id="IPR004155">
    <property type="entry name" value="PBS_lyase_HEAT"/>
</dbReference>
<dbReference type="FunFam" id="2.120.10.30:FF:000110">
    <property type="entry name" value="Probable cytochrome c"/>
    <property type="match status" value="1"/>
</dbReference>
<evidence type="ECO:0000256" key="7">
    <source>
        <dbReference type="PROSITE-ProRule" id="PRU00433"/>
    </source>
</evidence>
<proteinExistence type="predicted"/>
<dbReference type="InterPro" id="IPR013428">
    <property type="entry name" value="Membrane-bound_put_N"/>
</dbReference>
<dbReference type="eggNOG" id="COG1413">
    <property type="taxonomic scope" value="Bacteria"/>
</dbReference>
<evidence type="ECO:0000313" key="12">
    <source>
        <dbReference type="Proteomes" id="UP000006860"/>
    </source>
</evidence>
<dbReference type="HOGENOM" id="CLU_003805_0_0_0"/>
<dbReference type="RefSeq" id="WP_013630214.1">
    <property type="nucleotide sequence ID" value="NC_015174.1"/>
</dbReference>
<dbReference type="eggNOG" id="COG2010">
    <property type="taxonomic scope" value="Bacteria"/>
</dbReference>
<keyword evidence="5 7" id="KW-0408">Iron</keyword>
<dbReference type="Gene3D" id="1.10.760.10">
    <property type="entry name" value="Cytochrome c-like domain"/>
    <property type="match status" value="1"/>
</dbReference>
<evidence type="ECO:0000256" key="8">
    <source>
        <dbReference type="SAM" id="MobiDB-lite"/>
    </source>
</evidence>
<gene>
    <name evidence="11" type="ordered locus">Plabr_3920</name>
</gene>
<feature type="compositionally biased region" description="Basic residues" evidence="8">
    <location>
        <begin position="927"/>
        <end position="939"/>
    </location>
</feature>
<keyword evidence="6" id="KW-0186">Copper</keyword>
<dbReference type="InterPro" id="IPR036514">
    <property type="entry name" value="SGNH_hydro_sf"/>
</dbReference>
<reference evidence="12" key="1">
    <citation type="submission" date="2011-02" db="EMBL/GenBank/DDBJ databases">
        <title>The complete genome of Planctomyces brasiliensis DSM 5305.</title>
        <authorList>
            <person name="Lucas S."/>
            <person name="Copeland A."/>
            <person name="Lapidus A."/>
            <person name="Bruce D."/>
            <person name="Goodwin L."/>
            <person name="Pitluck S."/>
            <person name="Kyrpides N."/>
            <person name="Mavromatis K."/>
            <person name="Pagani I."/>
            <person name="Ivanova N."/>
            <person name="Ovchinnikova G."/>
            <person name="Lu M."/>
            <person name="Detter J.C."/>
            <person name="Han C."/>
            <person name="Land M."/>
            <person name="Hauser L."/>
            <person name="Markowitz V."/>
            <person name="Cheng J.-F."/>
            <person name="Hugenholtz P."/>
            <person name="Woyke T."/>
            <person name="Wu D."/>
            <person name="Tindall B."/>
            <person name="Pomrenke H.G."/>
            <person name="Brambilla E."/>
            <person name="Klenk H.-P."/>
            <person name="Eisen J.A."/>
        </authorList>
    </citation>
    <scope>NUCLEOTIDE SEQUENCE [LARGE SCALE GENOMIC DNA]</scope>
    <source>
        <strain evidence="12">ATCC 49424 / DSM 5305 / JCM 21570 / NBRC 103401 / IFAM 1448</strain>
    </source>
</reference>
<dbReference type="STRING" id="756272.Plabr_3920"/>
<dbReference type="Gene3D" id="3.40.50.1110">
    <property type="entry name" value="SGNH hydrolase"/>
    <property type="match status" value="1"/>
</dbReference>
<dbReference type="SUPFAM" id="SSF49503">
    <property type="entry name" value="Cupredoxins"/>
    <property type="match status" value="1"/>
</dbReference>
<dbReference type="InterPro" id="IPR011042">
    <property type="entry name" value="6-blade_b-propeller_TolB-like"/>
</dbReference>
<feature type="domain" description="Cytochrome c" evidence="10">
    <location>
        <begin position="1413"/>
        <end position="1552"/>
    </location>
</feature>
<dbReference type="InterPro" id="IPR013427">
    <property type="entry name" value="Haem-bd_dom_put"/>
</dbReference>
<dbReference type="InterPro" id="IPR016024">
    <property type="entry name" value="ARM-type_fold"/>
</dbReference>
<name>F0STM8_RUBBR</name>
<keyword evidence="9" id="KW-0732">Signal</keyword>
<feature type="chain" id="PRO_5003260919" evidence="9">
    <location>
        <begin position="24"/>
        <end position="1559"/>
    </location>
</feature>
<evidence type="ECO:0000256" key="1">
    <source>
        <dbReference type="ARBA" id="ARBA00022448"/>
    </source>
</evidence>
<dbReference type="PROSITE" id="PS00196">
    <property type="entry name" value="COPPER_BLUE"/>
    <property type="match status" value="1"/>
</dbReference>
<organism evidence="11 12">
    <name type="scientific">Rubinisphaera brasiliensis (strain ATCC 49424 / DSM 5305 / JCM 21570 / IAM 15109 / NBRC 103401 / IFAM 1448)</name>
    <name type="common">Planctomyces brasiliensis</name>
    <dbReference type="NCBI Taxonomy" id="756272"/>
    <lineage>
        <taxon>Bacteria</taxon>
        <taxon>Pseudomonadati</taxon>
        <taxon>Planctomycetota</taxon>
        <taxon>Planctomycetia</taxon>
        <taxon>Planctomycetales</taxon>
        <taxon>Planctomycetaceae</taxon>
        <taxon>Rubinisphaera</taxon>
    </lineage>
</organism>
<dbReference type="SUPFAM" id="SSF48371">
    <property type="entry name" value="ARM repeat"/>
    <property type="match status" value="2"/>
</dbReference>
<dbReference type="InterPro" id="IPR055557">
    <property type="entry name" value="DUF7133"/>
</dbReference>
<dbReference type="OrthoDB" id="228131at2"/>
<dbReference type="SUPFAM" id="SSF52266">
    <property type="entry name" value="SGNH hydrolase"/>
    <property type="match status" value="1"/>
</dbReference>